<sequence>MTRLAFVPPGCTDCHTHIALSRYPMTSPRAYTPADASAQDMRAMMDRTGIDRIVVVQMSVFGTDNSCMMDGVAELGSCARAVVQLDGDTSAAELDELHRRGARGIRVNLNTTGLNSPDQARERLSIAERLCARNGWHLQLFTSADVIAALAEDLRNLTVPIVFDHFGLLPVLARDGAAEHAICDLLGRGTGWVKVSGTYRLDHPAETVAIAALARDLHAENPANVVWGSDWPHAPHHANVAQENPAPQPYRDIDPSDMLATIGAWFDAPAVRQAILVDNPARLYGF</sequence>
<gene>
    <name evidence="2" type="ORF">SAMN05444339_12123</name>
</gene>
<dbReference type="STRING" id="366533.SAMN05444339_12123"/>
<dbReference type="PANTHER" id="PTHR35563">
    <property type="entry name" value="BARREL METAL-DEPENDENT HYDROLASE, PUTATIVE (AFU_ORTHOLOGUE AFUA_1G16240)-RELATED"/>
    <property type="match status" value="1"/>
</dbReference>
<evidence type="ECO:0000259" key="1">
    <source>
        <dbReference type="Pfam" id="PF04909"/>
    </source>
</evidence>
<dbReference type="PANTHER" id="PTHR35563:SF2">
    <property type="entry name" value="BARREL METAL-DEPENDENT HYDROLASE, PUTATIVE (AFU_ORTHOLOGUE AFUA_1G16240)-RELATED"/>
    <property type="match status" value="1"/>
</dbReference>
<dbReference type="AlphaFoldDB" id="A0A1M5FJ72"/>
<dbReference type="RefSeq" id="WP_072858911.1">
    <property type="nucleotide sequence ID" value="NZ_FQUE01000021.1"/>
</dbReference>
<feature type="domain" description="Amidohydrolase-related" evidence="1">
    <location>
        <begin position="13"/>
        <end position="286"/>
    </location>
</feature>
<dbReference type="EMBL" id="FQUE01000021">
    <property type="protein sequence ID" value="SHF91563.1"/>
    <property type="molecule type" value="Genomic_DNA"/>
</dbReference>
<keyword evidence="3" id="KW-1185">Reference proteome</keyword>
<dbReference type="GO" id="GO:0016787">
    <property type="term" value="F:hydrolase activity"/>
    <property type="evidence" value="ECO:0007669"/>
    <property type="project" value="UniProtKB-KW"/>
</dbReference>
<reference evidence="3" key="1">
    <citation type="submission" date="2016-11" db="EMBL/GenBank/DDBJ databases">
        <authorList>
            <person name="Varghese N."/>
            <person name="Submissions S."/>
        </authorList>
    </citation>
    <scope>NUCLEOTIDE SEQUENCE [LARGE SCALE GENOMIC DNA]</scope>
    <source>
        <strain evidence="3">DSM 29326</strain>
    </source>
</reference>
<dbReference type="SUPFAM" id="SSF51556">
    <property type="entry name" value="Metallo-dependent hydrolases"/>
    <property type="match status" value="1"/>
</dbReference>
<dbReference type="OrthoDB" id="9787654at2"/>
<evidence type="ECO:0000313" key="3">
    <source>
        <dbReference type="Proteomes" id="UP000183987"/>
    </source>
</evidence>
<dbReference type="InterPro" id="IPR032466">
    <property type="entry name" value="Metal_Hydrolase"/>
</dbReference>
<keyword evidence="2" id="KW-0378">Hydrolase</keyword>
<organism evidence="2 3">
    <name type="scientific">Loktanella atrilutea</name>
    <dbReference type="NCBI Taxonomy" id="366533"/>
    <lineage>
        <taxon>Bacteria</taxon>
        <taxon>Pseudomonadati</taxon>
        <taxon>Pseudomonadota</taxon>
        <taxon>Alphaproteobacteria</taxon>
        <taxon>Rhodobacterales</taxon>
        <taxon>Roseobacteraceae</taxon>
        <taxon>Loktanella</taxon>
    </lineage>
</organism>
<evidence type="ECO:0000313" key="2">
    <source>
        <dbReference type="EMBL" id="SHF91563.1"/>
    </source>
</evidence>
<accession>A0A1M5FJ72</accession>
<dbReference type="Proteomes" id="UP000183987">
    <property type="component" value="Unassembled WGS sequence"/>
</dbReference>
<dbReference type="Gene3D" id="3.20.20.140">
    <property type="entry name" value="Metal-dependent hydrolases"/>
    <property type="match status" value="1"/>
</dbReference>
<proteinExistence type="predicted"/>
<name>A0A1M5FJ72_LOKAT</name>
<dbReference type="InterPro" id="IPR052358">
    <property type="entry name" value="Aro_Compnd_Degr_Hydrolases"/>
</dbReference>
<dbReference type="InterPro" id="IPR006680">
    <property type="entry name" value="Amidohydro-rel"/>
</dbReference>
<dbReference type="Pfam" id="PF04909">
    <property type="entry name" value="Amidohydro_2"/>
    <property type="match status" value="1"/>
</dbReference>
<protein>
    <submittedName>
        <fullName evidence="2">Predicted metal-dependent hydrolase, TIM-barrel fold</fullName>
    </submittedName>
</protein>